<evidence type="ECO:0000259" key="6">
    <source>
        <dbReference type="PROSITE" id="PS51755"/>
    </source>
</evidence>
<dbReference type="Gene3D" id="3.40.50.300">
    <property type="entry name" value="P-loop containing nucleotide triphosphate hydrolases"/>
    <property type="match status" value="1"/>
</dbReference>
<dbReference type="InterPro" id="IPR027417">
    <property type="entry name" value="P-loop_NTPase"/>
</dbReference>
<dbReference type="SUPFAM" id="SSF46894">
    <property type="entry name" value="C-terminal effector domain of the bipartite response regulators"/>
    <property type="match status" value="1"/>
</dbReference>
<dbReference type="InterPro" id="IPR001867">
    <property type="entry name" value="OmpR/PhoB-type_DNA-bd"/>
</dbReference>
<dbReference type="EMBL" id="JACHMY010000001">
    <property type="protein sequence ID" value="MBB5839695.1"/>
    <property type="molecule type" value="Genomic_DNA"/>
</dbReference>
<dbReference type="InterPro" id="IPR051677">
    <property type="entry name" value="AfsR-DnrI-RedD_regulator"/>
</dbReference>
<feature type="domain" description="OmpR/PhoB-type" evidence="6">
    <location>
        <begin position="1"/>
        <end position="91"/>
    </location>
</feature>
<dbReference type="InterPro" id="IPR016032">
    <property type="entry name" value="Sig_transdc_resp-reg_C-effctor"/>
</dbReference>
<evidence type="ECO:0000256" key="2">
    <source>
        <dbReference type="ARBA" id="ARBA00023015"/>
    </source>
</evidence>
<dbReference type="Pfam" id="PF00931">
    <property type="entry name" value="NB-ARC"/>
    <property type="match status" value="1"/>
</dbReference>
<dbReference type="Gene3D" id="1.25.40.10">
    <property type="entry name" value="Tetratricopeptide repeat domain"/>
    <property type="match status" value="1"/>
</dbReference>
<evidence type="ECO:0000256" key="3">
    <source>
        <dbReference type="ARBA" id="ARBA00023125"/>
    </source>
</evidence>
<accession>A0A7W9JDH7</accession>
<dbReference type="Gene3D" id="1.10.10.10">
    <property type="entry name" value="Winged helix-like DNA-binding domain superfamily/Winged helix DNA-binding domain"/>
    <property type="match status" value="1"/>
</dbReference>
<keyword evidence="7" id="KW-0378">Hydrolase</keyword>
<evidence type="ECO:0000313" key="7">
    <source>
        <dbReference type="EMBL" id="MBB5839695.1"/>
    </source>
</evidence>
<dbReference type="RefSeq" id="WP_184801531.1">
    <property type="nucleotide sequence ID" value="NZ_JACHMY010000001.1"/>
</dbReference>
<keyword evidence="3 5" id="KW-0238">DNA-binding</keyword>
<organism evidence="7 8">
    <name type="scientific">Kribbella italica</name>
    <dbReference type="NCBI Taxonomy" id="1540520"/>
    <lineage>
        <taxon>Bacteria</taxon>
        <taxon>Bacillati</taxon>
        <taxon>Actinomycetota</taxon>
        <taxon>Actinomycetes</taxon>
        <taxon>Propionibacteriales</taxon>
        <taxon>Kribbellaceae</taxon>
        <taxon>Kribbella</taxon>
    </lineage>
</organism>
<dbReference type="Pfam" id="PF03704">
    <property type="entry name" value="BTAD"/>
    <property type="match status" value="1"/>
</dbReference>
<keyword evidence="2" id="KW-0805">Transcription regulation</keyword>
<evidence type="ECO:0000256" key="4">
    <source>
        <dbReference type="ARBA" id="ARBA00023163"/>
    </source>
</evidence>
<proteinExistence type="inferred from homology"/>
<dbReference type="InterPro" id="IPR005158">
    <property type="entry name" value="BTAD"/>
</dbReference>
<dbReference type="Pfam" id="PF00486">
    <property type="entry name" value="Trans_reg_C"/>
    <property type="match status" value="1"/>
</dbReference>
<dbReference type="InterPro" id="IPR011990">
    <property type="entry name" value="TPR-like_helical_dom_sf"/>
</dbReference>
<dbReference type="InterPro" id="IPR036388">
    <property type="entry name" value="WH-like_DNA-bd_sf"/>
</dbReference>
<dbReference type="GO" id="GO:0000160">
    <property type="term" value="P:phosphorelay signal transduction system"/>
    <property type="evidence" value="ECO:0007669"/>
    <property type="project" value="InterPro"/>
</dbReference>
<dbReference type="GO" id="GO:0016787">
    <property type="term" value="F:hydrolase activity"/>
    <property type="evidence" value="ECO:0007669"/>
    <property type="project" value="UniProtKB-KW"/>
</dbReference>
<dbReference type="GO" id="GO:0003677">
    <property type="term" value="F:DNA binding"/>
    <property type="evidence" value="ECO:0007669"/>
    <property type="project" value="UniProtKB-UniRule"/>
</dbReference>
<gene>
    <name evidence="7" type="ORF">HDA39_006429</name>
</gene>
<dbReference type="SMART" id="SM01043">
    <property type="entry name" value="BTAD"/>
    <property type="match status" value="1"/>
</dbReference>
<dbReference type="PANTHER" id="PTHR35807">
    <property type="entry name" value="TRANSCRIPTIONAL REGULATOR REDD-RELATED"/>
    <property type="match status" value="1"/>
</dbReference>
<dbReference type="SUPFAM" id="SSF52540">
    <property type="entry name" value="P-loop containing nucleoside triphosphate hydrolases"/>
    <property type="match status" value="1"/>
</dbReference>
<evidence type="ECO:0000256" key="5">
    <source>
        <dbReference type="PROSITE-ProRule" id="PRU01091"/>
    </source>
</evidence>
<sequence length="562" mass="61507">MEAEIGVLGPLRVAVAGQEIEVGSGRLRAALAMLASEVGRTVSVDRLAQAVWGEELPANVRNSTQTQIMRLRRLLGGSLIRTEGDGYRLDVPPERVDAVRFGRLLSEAQASTAPTEQRRLLTEALALWRGRPFEGVASKWLNDVESERMVELYLSARERRVDLELAAGRHGAVVAELRELTGRFPLREAFWSRLLTALRQCGRPAEALACYEAVRVLLADELGADPGPELRRQYAELLDCEEQSAKHVVPQQLPAARGAFVGRAQQLKALDEAVESTTVVLHGFGGIGKTALALQWAQQHKELFPDGQLFIDLQGYGPGELVDAKNALRSFLIGLGVPEHQIPYDVEARSSLLRTTLAGRRCLLVLDNALDADHVRPLIPGPGSLALVTSRNELHGLAVREGAPRIALDELTAEESIELLRAKTGEQDNAVLQELAELCGYIPLALSIAAVRSDGDVEAMTSELRERRLTALAIGDESGDLRAVFARSYQALDPYAARAFRLLGLHLGSEFSTSTAAWLLGTTPYDARAVLDNLADQHLLCRTRGKRFEFHQLVRAYAVELT</sequence>
<comment type="similarity">
    <text evidence="1">Belongs to the AfsR/DnrI/RedD regulatory family.</text>
</comment>
<comment type="caution">
    <text evidence="7">The sequence shown here is derived from an EMBL/GenBank/DDBJ whole genome shotgun (WGS) entry which is preliminary data.</text>
</comment>
<evidence type="ECO:0000256" key="1">
    <source>
        <dbReference type="ARBA" id="ARBA00005820"/>
    </source>
</evidence>
<dbReference type="InterPro" id="IPR002182">
    <property type="entry name" value="NB-ARC"/>
</dbReference>
<dbReference type="PROSITE" id="PS51755">
    <property type="entry name" value="OMPR_PHOB"/>
    <property type="match status" value="1"/>
</dbReference>
<evidence type="ECO:0000313" key="8">
    <source>
        <dbReference type="Proteomes" id="UP000549971"/>
    </source>
</evidence>
<dbReference type="SMART" id="SM00862">
    <property type="entry name" value="Trans_reg_C"/>
    <property type="match status" value="1"/>
</dbReference>
<dbReference type="AlphaFoldDB" id="A0A7W9JDH7"/>
<keyword evidence="8" id="KW-1185">Reference proteome</keyword>
<dbReference type="Proteomes" id="UP000549971">
    <property type="component" value="Unassembled WGS sequence"/>
</dbReference>
<name>A0A7W9JDH7_9ACTN</name>
<dbReference type="PANTHER" id="PTHR35807:SF1">
    <property type="entry name" value="TRANSCRIPTIONAL REGULATOR REDD"/>
    <property type="match status" value="1"/>
</dbReference>
<dbReference type="GO" id="GO:0043531">
    <property type="term" value="F:ADP binding"/>
    <property type="evidence" value="ECO:0007669"/>
    <property type="project" value="InterPro"/>
</dbReference>
<dbReference type="CDD" id="cd15831">
    <property type="entry name" value="BTAD"/>
    <property type="match status" value="1"/>
</dbReference>
<dbReference type="PRINTS" id="PR00364">
    <property type="entry name" value="DISEASERSIST"/>
</dbReference>
<reference evidence="7 8" key="1">
    <citation type="submission" date="2020-08" db="EMBL/GenBank/DDBJ databases">
        <title>Sequencing the genomes of 1000 actinobacteria strains.</title>
        <authorList>
            <person name="Klenk H.-P."/>
        </authorList>
    </citation>
    <scope>NUCLEOTIDE SEQUENCE [LARGE SCALE GENOMIC DNA]</scope>
    <source>
        <strain evidence="7 8">DSM 28967</strain>
    </source>
</reference>
<feature type="DNA-binding region" description="OmpR/PhoB-type" evidence="5">
    <location>
        <begin position="1"/>
        <end position="91"/>
    </location>
</feature>
<dbReference type="SUPFAM" id="SSF48452">
    <property type="entry name" value="TPR-like"/>
    <property type="match status" value="1"/>
</dbReference>
<keyword evidence="4" id="KW-0804">Transcription</keyword>
<dbReference type="GO" id="GO:0006355">
    <property type="term" value="P:regulation of DNA-templated transcription"/>
    <property type="evidence" value="ECO:0007669"/>
    <property type="project" value="InterPro"/>
</dbReference>
<protein>
    <submittedName>
        <fullName evidence="7">DNA-binding SARP family transcriptional activator/phosphoribosyl-ATP pyrophosphohydrolase</fullName>
    </submittedName>
</protein>